<reference evidence="7 8" key="1">
    <citation type="submission" date="2020-01" db="EMBL/GenBank/DDBJ databases">
        <title>Genome sequencing of strain KACC 21265.</title>
        <authorList>
            <person name="Heo J."/>
            <person name="Kim S.-J."/>
            <person name="Kim J.-S."/>
            <person name="Hong S.-B."/>
            <person name="Kwon S.-W."/>
        </authorList>
    </citation>
    <scope>NUCLEOTIDE SEQUENCE [LARGE SCALE GENOMIC DNA]</scope>
    <source>
        <strain evidence="7 8">KACC 21265</strain>
    </source>
</reference>
<dbReference type="InterPro" id="IPR000620">
    <property type="entry name" value="EamA_dom"/>
</dbReference>
<evidence type="ECO:0000259" key="6">
    <source>
        <dbReference type="Pfam" id="PF00892"/>
    </source>
</evidence>
<dbReference type="InterPro" id="IPR037185">
    <property type="entry name" value="EmrE-like"/>
</dbReference>
<dbReference type="RefSeq" id="WP_160550583.1">
    <property type="nucleotide sequence ID" value="NZ_CP047650.1"/>
</dbReference>
<proteinExistence type="predicted"/>
<name>A0A857J2G9_9BURK</name>
<organism evidence="7 8">
    <name type="scientific">Xylophilus rhododendri</name>
    <dbReference type="NCBI Taxonomy" id="2697032"/>
    <lineage>
        <taxon>Bacteria</taxon>
        <taxon>Pseudomonadati</taxon>
        <taxon>Pseudomonadota</taxon>
        <taxon>Betaproteobacteria</taxon>
        <taxon>Burkholderiales</taxon>
        <taxon>Xylophilus</taxon>
    </lineage>
</organism>
<protein>
    <submittedName>
        <fullName evidence="7">EamA family transporter</fullName>
    </submittedName>
</protein>
<feature type="transmembrane region" description="Helical" evidence="5">
    <location>
        <begin position="49"/>
        <end position="67"/>
    </location>
</feature>
<dbReference type="PANTHER" id="PTHR22911">
    <property type="entry name" value="ACYL-MALONYL CONDENSING ENZYME-RELATED"/>
    <property type="match status" value="1"/>
</dbReference>
<feature type="domain" description="EamA" evidence="6">
    <location>
        <begin position="20"/>
        <end position="156"/>
    </location>
</feature>
<accession>A0A857J2G9</accession>
<keyword evidence="8" id="KW-1185">Reference proteome</keyword>
<dbReference type="Pfam" id="PF00892">
    <property type="entry name" value="EamA"/>
    <property type="match status" value="2"/>
</dbReference>
<gene>
    <name evidence="7" type="ORF">GT347_03120</name>
</gene>
<feature type="domain" description="EamA" evidence="6">
    <location>
        <begin position="166"/>
        <end position="292"/>
    </location>
</feature>
<dbReference type="PANTHER" id="PTHR22911:SF6">
    <property type="entry name" value="SOLUTE CARRIER FAMILY 35 MEMBER G1"/>
    <property type="match status" value="1"/>
</dbReference>
<evidence type="ECO:0000256" key="3">
    <source>
        <dbReference type="ARBA" id="ARBA00022989"/>
    </source>
</evidence>
<feature type="transmembrane region" description="Helical" evidence="5">
    <location>
        <begin position="226"/>
        <end position="248"/>
    </location>
</feature>
<dbReference type="AlphaFoldDB" id="A0A857J2G9"/>
<dbReference type="KEGG" id="xyk:GT347_03120"/>
<feature type="transmembrane region" description="Helical" evidence="5">
    <location>
        <begin position="20"/>
        <end position="37"/>
    </location>
</feature>
<feature type="transmembrane region" description="Helical" evidence="5">
    <location>
        <begin position="162"/>
        <end position="183"/>
    </location>
</feature>
<evidence type="ECO:0000256" key="1">
    <source>
        <dbReference type="ARBA" id="ARBA00004141"/>
    </source>
</evidence>
<feature type="transmembrane region" description="Helical" evidence="5">
    <location>
        <begin position="195"/>
        <end position="214"/>
    </location>
</feature>
<sequence>MAIATDTARGAPGRHATRDGVLLFLGALAAFASYDAFAKQMLMTQAPGMVNLGRYVTIVTMSLVLLLRHMRARPGGPMPWRQPHQGLLWLRSFMLATVATSFMTALVYMPLAESTALYFTAPLFMVMLSPWLLGEKVGRVQWTAVALGFAGMLLVVRPGGNLPLVGTLSMLLAAVCYAMFQILTRRLSGLIPAPVQFAHMALVCLVVTSVPTLLAPHIPLPSWPMALVLLGGGLVSGCAQLLLLAAFARVSAATLAPLNYIQLLLAVLISTVWFQKPPDGIALAGIALIVAAGVYLAKAGRPSR</sequence>
<evidence type="ECO:0000313" key="8">
    <source>
        <dbReference type="Proteomes" id="UP000464787"/>
    </source>
</evidence>
<evidence type="ECO:0000256" key="5">
    <source>
        <dbReference type="SAM" id="Phobius"/>
    </source>
</evidence>
<comment type="subcellular location">
    <subcellularLocation>
        <location evidence="1">Membrane</location>
        <topology evidence="1">Multi-pass membrane protein</topology>
    </subcellularLocation>
</comment>
<feature type="transmembrane region" description="Helical" evidence="5">
    <location>
        <begin position="140"/>
        <end position="156"/>
    </location>
</feature>
<dbReference type="Proteomes" id="UP000464787">
    <property type="component" value="Chromosome"/>
</dbReference>
<keyword evidence="4 5" id="KW-0472">Membrane</keyword>
<dbReference type="SUPFAM" id="SSF103481">
    <property type="entry name" value="Multidrug resistance efflux transporter EmrE"/>
    <property type="match status" value="2"/>
</dbReference>
<feature type="transmembrane region" description="Helical" evidence="5">
    <location>
        <begin position="255"/>
        <end position="274"/>
    </location>
</feature>
<keyword evidence="2 5" id="KW-0812">Transmembrane</keyword>
<keyword evidence="3 5" id="KW-1133">Transmembrane helix</keyword>
<dbReference type="GO" id="GO:0016020">
    <property type="term" value="C:membrane"/>
    <property type="evidence" value="ECO:0007669"/>
    <property type="project" value="UniProtKB-SubCell"/>
</dbReference>
<evidence type="ECO:0000256" key="4">
    <source>
        <dbReference type="ARBA" id="ARBA00023136"/>
    </source>
</evidence>
<feature type="transmembrane region" description="Helical" evidence="5">
    <location>
        <begin position="280"/>
        <end position="297"/>
    </location>
</feature>
<dbReference type="EMBL" id="CP047650">
    <property type="protein sequence ID" value="QHI97065.1"/>
    <property type="molecule type" value="Genomic_DNA"/>
</dbReference>
<evidence type="ECO:0000256" key="2">
    <source>
        <dbReference type="ARBA" id="ARBA00022692"/>
    </source>
</evidence>
<feature type="transmembrane region" description="Helical" evidence="5">
    <location>
        <begin position="115"/>
        <end position="133"/>
    </location>
</feature>
<evidence type="ECO:0000313" key="7">
    <source>
        <dbReference type="EMBL" id="QHI97065.1"/>
    </source>
</evidence>
<feature type="transmembrane region" description="Helical" evidence="5">
    <location>
        <begin position="88"/>
        <end position="109"/>
    </location>
</feature>